<sequence length="182" mass="19918">MSRIGREPIAIPEGVTITVDGSNVTVKGKLGTLTKSFHKGLSFEEKDGKFLVTRPNDSIEMRMNHGTARALINDMVKGVSEGFKKVLEVKGVGYRAEMKGNDLVLYVGHSHADVIPAMDGVKMTIDTKNLWIIVEGIDKQKVGQQAAVIRETKKPECYHGKGIRYQGEVVVLRQPASAKKSA</sequence>
<evidence type="ECO:0000256" key="8">
    <source>
        <dbReference type="RuleBase" id="RU003870"/>
    </source>
</evidence>
<keyword evidence="2 8" id="KW-0694">RNA-binding</keyword>
<accession>A0A7M1XK81</accession>
<keyword evidence="1 8" id="KW-0699">rRNA-binding</keyword>
<dbReference type="NCBIfam" id="TIGR03654">
    <property type="entry name" value="L6_bact"/>
    <property type="match status" value="1"/>
</dbReference>
<name>A0A7M1XK81_9SPIR</name>
<dbReference type="PANTHER" id="PTHR11655:SF14">
    <property type="entry name" value="LARGE RIBOSOMAL SUBUNIT PROTEIN UL6M"/>
    <property type="match status" value="1"/>
</dbReference>
<dbReference type="PANTHER" id="PTHR11655">
    <property type="entry name" value="60S/50S RIBOSOMAL PROTEIN L6/L9"/>
    <property type="match status" value="1"/>
</dbReference>
<dbReference type="Gene3D" id="3.90.930.12">
    <property type="entry name" value="Ribosomal protein L6, alpha-beta domain"/>
    <property type="match status" value="2"/>
</dbReference>
<gene>
    <name evidence="10" type="ORF">DYE49_03545</name>
</gene>
<dbReference type="InterPro" id="IPR000702">
    <property type="entry name" value="Ribosomal_uL6-like"/>
</dbReference>
<protein>
    <recommendedName>
        <fullName evidence="5 6">50S ribosomal protein L6</fullName>
    </recommendedName>
</protein>
<keyword evidence="4 7" id="KW-0687">Ribonucleoprotein</keyword>
<dbReference type="GO" id="GO:0019843">
    <property type="term" value="F:rRNA binding"/>
    <property type="evidence" value="ECO:0007669"/>
    <property type="project" value="UniProtKB-UniRule"/>
</dbReference>
<dbReference type="GO" id="GO:0022625">
    <property type="term" value="C:cytosolic large ribosomal subunit"/>
    <property type="evidence" value="ECO:0007669"/>
    <property type="project" value="UniProtKB-UniRule"/>
</dbReference>
<proteinExistence type="inferred from homology"/>
<evidence type="ECO:0000313" key="10">
    <source>
        <dbReference type="EMBL" id="QOS39580.1"/>
    </source>
</evidence>
<dbReference type="KEGG" id="trc:DYE49_03545"/>
<feature type="domain" description="Large ribosomal subunit protein uL6 alpha-beta" evidence="9">
    <location>
        <begin position="11"/>
        <end position="82"/>
    </location>
</feature>
<comment type="function">
    <text evidence="8">This protein binds to the 23S rRNA, and is important in its secondary structure. It is located near the subunit interface in the base of the L7/L12 stalk, and near the tRNA binding site of the peptidyltransferase center.</text>
</comment>
<dbReference type="FunFam" id="3.90.930.12:FF:000002">
    <property type="entry name" value="50S ribosomal protein L6"/>
    <property type="match status" value="1"/>
</dbReference>
<evidence type="ECO:0000259" key="9">
    <source>
        <dbReference type="Pfam" id="PF00347"/>
    </source>
</evidence>
<evidence type="ECO:0000256" key="6">
    <source>
        <dbReference type="NCBIfam" id="TIGR03654"/>
    </source>
</evidence>
<dbReference type="EMBL" id="CP031517">
    <property type="protein sequence ID" value="QOS39580.1"/>
    <property type="molecule type" value="Genomic_DNA"/>
</dbReference>
<evidence type="ECO:0000256" key="4">
    <source>
        <dbReference type="ARBA" id="ARBA00023274"/>
    </source>
</evidence>
<dbReference type="InterPro" id="IPR036789">
    <property type="entry name" value="Ribosomal_uL6-like_a/b-dom_sf"/>
</dbReference>
<dbReference type="SUPFAM" id="SSF56053">
    <property type="entry name" value="Ribosomal protein L6"/>
    <property type="match status" value="2"/>
</dbReference>
<dbReference type="PRINTS" id="PR00059">
    <property type="entry name" value="RIBOSOMALL6"/>
</dbReference>
<dbReference type="GO" id="GO:0003735">
    <property type="term" value="F:structural constituent of ribosome"/>
    <property type="evidence" value="ECO:0007669"/>
    <property type="project" value="UniProtKB-UniRule"/>
</dbReference>
<dbReference type="InterPro" id="IPR020040">
    <property type="entry name" value="Ribosomal_uL6_a/b-dom"/>
</dbReference>
<evidence type="ECO:0000256" key="3">
    <source>
        <dbReference type="ARBA" id="ARBA00022980"/>
    </source>
</evidence>
<feature type="domain" description="Large ribosomal subunit protein uL6 alpha-beta" evidence="9">
    <location>
        <begin position="91"/>
        <end position="165"/>
    </location>
</feature>
<organism evidence="10 11">
    <name type="scientific">Treponema rectale</name>
    <dbReference type="NCBI Taxonomy" id="744512"/>
    <lineage>
        <taxon>Bacteria</taxon>
        <taxon>Pseudomonadati</taxon>
        <taxon>Spirochaetota</taxon>
        <taxon>Spirochaetia</taxon>
        <taxon>Spirochaetales</taxon>
        <taxon>Treponemataceae</taxon>
        <taxon>Treponema</taxon>
    </lineage>
</organism>
<dbReference type="InterPro" id="IPR019906">
    <property type="entry name" value="Ribosomal_uL6_bac-type"/>
</dbReference>
<evidence type="ECO:0000256" key="7">
    <source>
        <dbReference type="RuleBase" id="RU003869"/>
    </source>
</evidence>
<dbReference type="GO" id="GO:0002181">
    <property type="term" value="P:cytoplasmic translation"/>
    <property type="evidence" value="ECO:0007669"/>
    <property type="project" value="TreeGrafter"/>
</dbReference>
<comment type="similarity">
    <text evidence="7">Belongs to the universal ribosomal protein uL6 family.</text>
</comment>
<dbReference type="Proteomes" id="UP000593591">
    <property type="component" value="Chromosome"/>
</dbReference>
<dbReference type="PIRSF" id="PIRSF002162">
    <property type="entry name" value="Ribosomal_L6"/>
    <property type="match status" value="1"/>
</dbReference>
<keyword evidence="3 7" id="KW-0689">Ribosomal protein</keyword>
<evidence type="ECO:0000313" key="11">
    <source>
        <dbReference type="Proteomes" id="UP000593591"/>
    </source>
</evidence>
<evidence type="ECO:0000256" key="1">
    <source>
        <dbReference type="ARBA" id="ARBA00022730"/>
    </source>
</evidence>
<dbReference type="AlphaFoldDB" id="A0A7M1XK81"/>
<evidence type="ECO:0000256" key="5">
    <source>
        <dbReference type="ARBA" id="ARBA00035454"/>
    </source>
</evidence>
<dbReference type="Pfam" id="PF00347">
    <property type="entry name" value="Ribosomal_L6"/>
    <property type="match status" value="2"/>
</dbReference>
<reference evidence="10 11" key="1">
    <citation type="submission" date="2018-08" db="EMBL/GenBank/DDBJ databases">
        <title>The first complete genome of Treponema rectale (CHPAT), a commensal spirochete of the bovine rectum.</title>
        <authorList>
            <person name="Staton G.J."/>
            <person name="Clegg S.R."/>
            <person name="Carter S.D."/>
            <person name="Radford A.D."/>
            <person name="Darby A."/>
            <person name="Hall N."/>
            <person name="Birtles R.J."/>
            <person name="Evans N.J."/>
        </authorList>
    </citation>
    <scope>NUCLEOTIDE SEQUENCE [LARGE SCALE GENOMIC DNA]</scope>
    <source>
        <strain evidence="10 11">CHPA</strain>
    </source>
</reference>
<evidence type="ECO:0000256" key="2">
    <source>
        <dbReference type="ARBA" id="ARBA00022884"/>
    </source>
</evidence>